<reference evidence="2" key="1">
    <citation type="submission" date="2013-12" db="EMBL/GenBank/DDBJ databases">
        <title>A Varibaculum cambriense genome reconstructed from a premature infant gut community with otherwise low bacterial novelty that shifts toward anaerobic metabolism during the third week of life.</title>
        <authorList>
            <person name="Brown C.T."/>
            <person name="Sharon I."/>
            <person name="Thomas B.C."/>
            <person name="Castelle C.J."/>
            <person name="Morowitz M.J."/>
            <person name="Banfield J.F."/>
        </authorList>
    </citation>
    <scope>NUCLEOTIDE SEQUENCE</scope>
</reference>
<comment type="caution">
    <text evidence="2">The sequence shown here is derived from an EMBL/GenBank/DDBJ whole genome shotgun (WGS) entry which is preliminary data.</text>
</comment>
<sequence length="40" mass="4415">KNYDVDTTIDETNDNNADVNISIKDKGSQNQQTNGDSLDN</sequence>
<name>W1YEZ6_9ZZZZ</name>
<proteinExistence type="predicted"/>
<evidence type="ECO:0000313" key="2">
    <source>
        <dbReference type="EMBL" id="ETJ41118.1"/>
    </source>
</evidence>
<feature type="non-terminal residue" evidence="2">
    <location>
        <position position="1"/>
    </location>
</feature>
<organism evidence="2">
    <name type="scientific">human gut metagenome</name>
    <dbReference type="NCBI Taxonomy" id="408170"/>
    <lineage>
        <taxon>unclassified sequences</taxon>
        <taxon>metagenomes</taxon>
        <taxon>organismal metagenomes</taxon>
    </lineage>
</organism>
<evidence type="ECO:0000256" key="1">
    <source>
        <dbReference type="SAM" id="MobiDB-lite"/>
    </source>
</evidence>
<feature type="region of interest" description="Disordered" evidence="1">
    <location>
        <begin position="1"/>
        <end position="40"/>
    </location>
</feature>
<protein>
    <submittedName>
        <fullName evidence="2">Uncharacterized protein</fullName>
    </submittedName>
</protein>
<accession>W1YEZ6</accession>
<gene>
    <name evidence="2" type="ORF">Q604_UNBC04954G0001</name>
</gene>
<dbReference type="EMBL" id="AZMM01004954">
    <property type="protein sequence ID" value="ETJ41118.1"/>
    <property type="molecule type" value="Genomic_DNA"/>
</dbReference>
<dbReference type="AlphaFoldDB" id="W1YEZ6"/>
<feature type="compositionally biased region" description="Polar residues" evidence="1">
    <location>
        <begin position="28"/>
        <end position="40"/>
    </location>
</feature>